<sequence length="38" mass="4254">MVFKRANGYLFLACYQYSIGLLYVFSSPGISSTSIWGI</sequence>
<evidence type="ECO:0000313" key="2">
    <source>
        <dbReference type="EMBL" id="GKV18162.1"/>
    </source>
</evidence>
<comment type="caution">
    <text evidence="2">The sequence shown here is derived from an EMBL/GenBank/DDBJ whole genome shotgun (WGS) entry which is preliminary data.</text>
</comment>
<reference evidence="2 3" key="1">
    <citation type="journal article" date="2021" name="Commun. Biol.">
        <title>The genome of Shorea leprosula (Dipterocarpaceae) highlights the ecological relevance of drought in aseasonal tropical rainforests.</title>
        <authorList>
            <person name="Ng K.K.S."/>
            <person name="Kobayashi M.J."/>
            <person name="Fawcett J.A."/>
            <person name="Hatakeyama M."/>
            <person name="Paape T."/>
            <person name="Ng C.H."/>
            <person name="Ang C.C."/>
            <person name="Tnah L.H."/>
            <person name="Lee C.T."/>
            <person name="Nishiyama T."/>
            <person name="Sese J."/>
            <person name="O'Brien M.J."/>
            <person name="Copetti D."/>
            <person name="Mohd Noor M.I."/>
            <person name="Ong R.C."/>
            <person name="Putra M."/>
            <person name="Sireger I.Z."/>
            <person name="Indrioko S."/>
            <person name="Kosugi Y."/>
            <person name="Izuno A."/>
            <person name="Isagi Y."/>
            <person name="Lee S.L."/>
            <person name="Shimizu K.K."/>
        </authorList>
    </citation>
    <scope>NUCLEOTIDE SEQUENCE [LARGE SCALE GENOMIC DNA]</scope>
    <source>
        <strain evidence="2">214</strain>
    </source>
</reference>
<proteinExistence type="predicted"/>
<keyword evidence="1" id="KW-0812">Transmembrane</keyword>
<evidence type="ECO:0000313" key="3">
    <source>
        <dbReference type="Proteomes" id="UP001054252"/>
    </source>
</evidence>
<evidence type="ECO:0000256" key="1">
    <source>
        <dbReference type="SAM" id="Phobius"/>
    </source>
</evidence>
<dbReference type="EMBL" id="BPVZ01000049">
    <property type="protein sequence ID" value="GKV18162.1"/>
    <property type="molecule type" value="Genomic_DNA"/>
</dbReference>
<keyword evidence="3" id="KW-1185">Reference proteome</keyword>
<protein>
    <submittedName>
        <fullName evidence="2">Uncharacterized protein</fullName>
    </submittedName>
</protein>
<organism evidence="2 3">
    <name type="scientific">Rubroshorea leprosula</name>
    <dbReference type="NCBI Taxonomy" id="152421"/>
    <lineage>
        <taxon>Eukaryota</taxon>
        <taxon>Viridiplantae</taxon>
        <taxon>Streptophyta</taxon>
        <taxon>Embryophyta</taxon>
        <taxon>Tracheophyta</taxon>
        <taxon>Spermatophyta</taxon>
        <taxon>Magnoliopsida</taxon>
        <taxon>eudicotyledons</taxon>
        <taxon>Gunneridae</taxon>
        <taxon>Pentapetalae</taxon>
        <taxon>rosids</taxon>
        <taxon>malvids</taxon>
        <taxon>Malvales</taxon>
        <taxon>Dipterocarpaceae</taxon>
        <taxon>Rubroshorea</taxon>
    </lineage>
</organism>
<accession>A0AAV5JWS6</accession>
<feature type="transmembrane region" description="Helical" evidence="1">
    <location>
        <begin position="6"/>
        <end position="25"/>
    </location>
</feature>
<dbReference type="AlphaFoldDB" id="A0AAV5JWS6"/>
<gene>
    <name evidence="2" type="ORF">SLEP1_g28585</name>
</gene>
<name>A0AAV5JWS6_9ROSI</name>
<dbReference type="Proteomes" id="UP001054252">
    <property type="component" value="Unassembled WGS sequence"/>
</dbReference>
<keyword evidence="1" id="KW-0472">Membrane</keyword>
<keyword evidence="1" id="KW-1133">Transmembrane helix</keyword>